<dbReference type="AlphaFoldDB" id="A0AAE2CK46"/>
<evidence type="ECO:0000313" key="2">
    <source>
        <dbReference type="EMBL" id="KAK4425135.1"/>
    </source>
</evidence>
<gene>
    <name evidence="2" type="ORF">Salat_1707400</name>
</gene>
<keyword evidence="3" id="KW-1185">Reference proteome</keyword>
<sequence>MRRVVSPVRRVESLRLRTSKDLNVGTIMGFAVSVGDLFNGTGVTVVITCSGSFNSWCYTGEAGWSVGTIAGETGDGNLRVYHRQQATQVGETSKGPAALTVGPRRQTAVASSVGESCPRFLPLRQGCCSPLRLRGRVILCPSGVGGGDERKARRSREGSAGSIFSTTARYL</sequence>
<feature type="compositionally biased region" description="Basic and acidic residues" evidence="1">
    <location>
        <begin position="147"/>
        <end position="157"/>
    </location>
</feature>
<reference evidence="2" key="2">
    <citation type="journal article" date="2024" name="Plant">
        <title>Genomic evolution and insights into agronomic trait innovations of Sesamum species.</title>
        <authorList>
            <person name="Miao H."/>
            <person name="Wang L."/>
            <person name="Qu L."/>
            <person name="Liu H."/>
            <person name="Sun Y."/>
            <person name="Le M."/>
            <person name="Wang Q."/>
            <person name="Wei S."/>
            <person name="Zheng Y."/>
            <person name="Lin W."/>
            <person name="Duan Y."/>
            <person name="Cao H."/>
            <person name="Xiong S."/>
            <person name="Wang X."/>
            <person name="Wei L."/>
            <person name="Li C."/>
            <person name="Ma Q."/>
            <person name="Ju M."/>
            <person name="Zhao R."/>
            <person name="Li G."/>
            <person name="Mu C."/>
            <person name="Tian Q."/>
            <person name="Mei H."/>
            <person name="Zhang T."/>
            <person name="Gao T."/>
            <person name="Zhang H."/>
        </authorList>
    </citation>
    <scope>NUCLEOTIDE SEQUENCE</scope>
    <source>
        <strain evidence="2">3651</strain>
    </source>
</reference>
<organism evidence="2 3">
    <name type="scientific">Sesamum alatum</name>
    <dbReference type="NCBI Taxonomy" id="300844"/>
    <lineage>
        <taxon>Eukaryota</taxon>
        <taxon>Viridiplantae</taxon>
        <taxon>Streptophyta</taxon>
        <taxon>Embryophyta</taxon>
        <taxon>Tracheophyta</taxon>
        <taxon>Spermatophyta</taxon>
        <taxon>Magnoliopsida</taxon>
        <taxon>eudicotyledons</taxon>
        <taxon>Gunneridae</taxon>
        <taxon>Pentapetalae</taxon>
        <taxon>asterids</taxon>
        <taxon>lamiids</taxon>
        <taxon>Lamiales</taxon>
        <taxon>Pedaliaceae</taxon>
        <taxon>Sesamum</taxon>
    </lineage>
</organism>
<feature type="region of interest" description="Disordered" evidence="1">
    <location>
        <begin position="145"/>
        <end position="171"/>
    </location>
</feature>
<reference evidence="2" key="1">
    <citation type="submission" date="2020-06" db="EMBL/GenBank/DDBJ databases">
        <authorList>
            <person name="Li T."/>
            <person name="Hu X."/>
            <person name="Zhang T."/>
            <person name="Song X."/>
            <person name="Zhang H."/>
            <person name="Dai N."/>
            <person name="Sheng W."/>
            <person name="Hou X."/>
            <person name="Wei L."/>
        </authorList>
    </citation>
    <scope>NUCLEOTIDE SEQUENCE</scope>
    <source>
        <strain evidence="2">3651</strain>
        <tissue evidence="2">Leaf</tissue>
    </source>
</reference>
<proteinExistence type="predicted"/>
<protein>
    <submittedName>
        <fullName evidence="2">Uncharacterized protein</fullName>
    </submittedName>
</protein>
<evidence type="ECO:0000256" key="1">
    <source>
        <dbReference type="SAM" id="MobiDB-lite"/>
    </source>
</evidence>
<evidence type="ECO:0000313" key="3">
    <source>
        <dbReference type="Proteomes" id="UP001293254"/>
    </source>
</evidence>
<dbReference type="EMBL" id="JACGWO010000006">
    <property type="protein sequence ID" value="KAK4425135.1"/>
    <property type="molecule type" value="Genomic_DNA"/>
</dbReference>
<comment type="caution">
    <text evidence="2">The sequence shown here is derived from an EMBL/GenBank/DDBJ whole genome shotgun (WGS) entry which is preliminary data.</text>
</comment>
<feature type="compositionally biased region" description="Polar residues" evidence="1">
    <location>
        <begin position="162"/>
        <end position="171"/>
    </location>
</feature>
<accession>A0AAE2CK46</accession>
<dbReference type="Proteomes" id="UP001293254">
    <property type="component" value="Unassembled WGS sequence"/>
</dbReference>
<name>A0AAE2CK46_9LAMI</name>